<dbReference type="InterPro" id="IPR006016">
    <property type="entry name" value="UspA"/>
</dbReference>
<dbReference type="GeneID" id="76201496"/>
<sequence>MKLLVGVDRSDRALAVLEAADERAKATENDLTVAVVEYEDGPPIDRLEQDVRGCLSELSSDAKVRSLTGHAGSQLVDFAERKNFDQIIIDGGKTSPLGKIQLNDVAEFVLLNAPMTVTLVR</sequence>
<feature type="domain" description="UspA" evidence="1">
    <location>
        <begin position="2"/>
        <end position="121"/>
    </location>
</feature>
<dbReference type="AlphaFoldDB" id="A0ABD5YR58"/>
<dbReference type="Proteomes" id="UP001596417">
    <property type="component" value="Unassembled WGS sequence"/>
</dbReference>
<dbReference type="SUPFAM" id="SSF52402">
    <property type="entry name" value="Adenine nucleotide alpha hydrolases-like"/>
    <property type="match status" value="1"/>
</dbReference>
<dbReference type="Gene3D" id="3.40.50.620">
    <property type="entry name" value="HUPs"/>
    <property type="match status" value="1"/>
</dbReference>
<gene>
    <name evidence="2" type="ORF">ACFQL7_19320</name>
</gene>
<protein>
    <submittedName>
        <fullName evidence="2">Universal stress protein</fullName>
    </submittedName>
</protein>
<evidence type="ECO:0000313" key="2">
    <source>
        <dbReference type="EMBL" id="MFC7191724.1"/>
    </source>
</evidence>
<reference evidence="2 3" key="1">
    <citation type="journal article" date="2019" name="Int. J. Syst. Evol. Microbiol.">
        <title>The Global Catalogue of Microorganisms (GCM) 10K type strain sequencing project: providing services to taxonomists for standard genome sequencing and annotation.</title>
        <authorList>
            <consortium name="The Broad Institute Genomics Platform"/>
            <consortium name="The Broad Institute Genome Sequencing Center for Infectious Disease"/>
            <person name="Wu L."/>
            <person name="Ma J."/>
        </authorList>
    </citation>
    <scope>NUCLEOTIDE SEQUENCE [LARGE SCALE GENOMIC DNA]</scope>
    <source>
        <strain evidence="2 3">RDMS1</strain>
    </source>
</reference>
<dbReference type="EMBL" id="JBHTAX010000001">
    <property type="protein sequence ID" value="MFC7191724.1"/>
    <property type="molecule type" value="Genomic_DNA"/>
</dbReference>
<keyword evidence="3" id="KW-1185">Reference proteome</keyword>
<dbReference type="Pfam" id="PF00582">
    <property type="entry name" value="Usp"/>
    <property type="match status" value="1"/>
</dbReference>
<dbReference type="CDD" id="cd00293">
    <property type="entry name" value="USP-like"/>
    <property type="match status" value="1"/>
</dbReference>
<dbReference type="InterPro" id="IPR014729">
    <property type="entry name" value="Rossmann-like_a/b/a_fold"/>
</dbReference>
<name>A0ABD5YR58_9EURY</name>
<evidence type="ECO:0000259" key="1">
    <source>
        <dbReference type="Pfam" id="PF00582"/>
    </source>
</evidence>
<comment type="caution">
    <text evidence="2">The sequence shown here is derived from an EMBL/GenBank/DDBJ whole genome shotgun (WGS) entry which is preliminary data.</text>
</comment>
<proteinExistence type="predicted"/>
<dbReference type="RefSeq" id="WP_264555488.1">
    <property type="nucleotide sequence ID" value="NZ_CP109979.1"/>
</dbReference>
<accession>A0ABD5YR58</accession>
<organism evidence="2 3">
    <name type="scientific">Halocatena marina</name>
    <dbReference type="NCBI Taxonomy" id="2934937"/>
    <lineage>
        <taxon>Archaea</taxon>
        <taxon>Methanobacteriati</taxon>
        <taxon>Methanobacteriota</taxon>
        <taxon>Stenosarchaea group</taxon>
        <taxon>Halobacteria</taxon>
        <taxon>Halobacteriales</taxon>
        <taxon>Natronomonadaceae</taxon>
        <taxon>Halocatena</taxon>
    </lineage>
</organism>
<evidence type="ECO:0000313" key="3">
    <source>
        <dbReference type="Proteomes" id="UP001596417"/>
    </source>
</evidence>